<sequence>MLLFDFNHELAELNRTWRSHLHLLTSSPEFYACSLHGDKGCGKTNLIKTYLQKNPNAYYVSFSRGNKAVALENFRTACFPNAGSAQDWDDAFSKVATTFKGKPVMIFLDDFADLGSDAELLNAFQKFSLSQRNILLVTVGSHIKTERTKEVSISPRSLADFCKVLPGYSKQDIARLYAVTGGVLPVMKELDEDISFEENLRRLLQHDSSFSQFVPALLWETFRTPASYYPILYSISQGKHRLSELLPT</sequence>
<reference evidence="2 4" key="3">
    <citation type="submission" date="2020-11" db="EMBL/GenBank/DDBJ databases">
        <title>Closed and high quality bacterial genomes of the OMM12 community.</title>
        <authorList>
            <person name="Marbouty M."/>
            <person name="Lamy-Besnier Q."/>
            <person name="Debarbieux L."/>
            <person name="Koszul R."/>
        </authorList>
    </citation>
    <scope>NUCLEOTIDE SEQUENCE [LARGE SCALE GENOMIC DNA]</scope>
    <source>
        <strain evidence="2 4">KB18</strain>
    </source>
</reference>
<reference evidence="3" key="2">
    <citation type="submission" date="2017-05" db="EMBL/GenBank/DDBJ databases">
        <title>Improved OligoMM genomes.</title>
        <authorList>
            <person name="Garzetti D."/>
        </authorList>
    </citation>
    <scope>NUCLEOTIDE SEQUENCE [LARGE SCALE GENOMIC DNA]</scope>
    <source>
        <strain evidence="3">KB18</strain>
    </source>
</reference>
<dbReference type="EMBL" id="CP021422">
    <property type="protein sequence ID" value="ASB42004.1"/>
    <property type="molecule type" value="Genomic_DNA"/>
</dbReference>
<dbReference type="PANTHER" id="PTHR34704">
    <property type="entry name" value="ATPASE"/>
    <property type="match status" value="1"/>
</dbReference>
<evidence type="ECO:0000313" key="4">
    <source>
        <dbReference type="Proteomes" id="UP000596035"/>
    </source>
</evidence>
<protein>
    <recommendedName>
        <fullName evidence="5">AAA+ ATPase domain-containing protein</fullName>
    </recommendedName>
</protein>
<dbReference type="PANTHER" id="PTHR34704:SF1">
    <property type="entry name" value="ATPASE"/>
    <property type="match status" value="1"/>
</dbReference>
<dbReference type="AlphaFoldDB" id="A0A1Z2XU75"/>
<proteinExistence type="predicted"/>
<dbReference type="KEGG" id="amur:ADH66_15870"/>
<dbReference type="EMBL" id="CP065321">
    <property type="protein sequence ID" value="QQR31266.1"/>
    <property type="molecule type" value="Genomic_DNA"/>
</dbReference>
<accession>A0A1Z2XU75</accession>
<reference evidence="1" key="1">
    <citation type="journal article" date="2017" name="Genome Announc.">
        <title>High-Quality Whole-Genome Sequences of the Oligo-Mouse-Microbiota Bacterial Community.</title>
        <authorList>
            <person name="Garzetti D."/>
            <person name="Brugiroux S."/>
            <person name="Bunk B."/>
            <person name="Pukall R."/>
            <person name="McCoy K.D."/>
            <person name="Macpherson A.J."/>
            <person name="Stecher B."/>
        </authorList>
    </citation>
    <scope>NUCLEOTIDE SEQUENCE</scope>
    <source>
        <strain evidence="1">KB18</strain>
    </source>
</reference>
<dbReference type="SUPFAM" id="SSF52540">
    <property type="entry name" value="P-loop containing nucleoside triphosphate hydrolases"/>
    <property type="match status" value="1"/>
</dbReference>
<name>A0A1Z2XU75_9FIRM</name>
<dbReference type="InterPro" id="IPR027417">
    <property type="entry name" value="P-loop_NTPase"/>
</dbReference>
<dbReference type="Gene3D" id="3.40.50.300">
    <property type="entry name" value="P-loop containing nucleotide triphosphate hydrolases"/>
    <property type="match status" value="1"/>
</dbReference>
<evidence type="ECO:0008006" key="5">
    <source>
        <dbReference type="Google" id="ProtNLM"/>
    </source>
</evidence>
<dbReference type="Proteomes" id="UP000596035">
    <property type="component" value="Chromosome"/>
</dbReference>
<dbReference type="Proteomes" id="UP000196710">
    <property type="component" value="Chromosome"/>
</dbReference>
<evidence type="ECO:0000313" key="2">
    <source>
        <dbReference type="EMBL" id="QQR31266.1"/>
    </source>
</evidence>
<evidence type="ECO:0000313" key="1">
    <source>
        <dbReference type="EMBL" id="ASB42004.1"/>
    </source>
</evidence>
<dbReference type="RefSeq" id="WP_066538828.1">
    <property type="nucleotide sequence ID" value="NZ_CP021422.1"/>
</dbReference>
<gene>
    <name evidence="1" type="ORF">ADH66_15870</name>
    <name evidence="2" type="ORF">I5Q82_06240</name>
</gene>
<evidence type="ECO:0000313" key="3">
    <source>
        <dbReference type="Proteomes" id="UP000196710"/>
    </source>
</evidence>
<keyword evidence="3" id="KW-1185">Reference proteome</keyword>
<organism evidence="2 4">
    <name type="scientific">Acutalibacter muris</name>
    <dbReference type="NCBI Taxonomy" id="1796620"/>
    <lineage>
        <taxon>Bacteria</taxon>
        <taxon>Bacillati</taxon>
        <taxon>Bacillota</taxon>
        <taxon>Clostridia</taxon>
        <taxon>Eubacteriales</taxon>
        <taxon>Acutalibacteraceae</taxon>
        <taxon>Acutalibacter</taxon>
    </lineage>
</organism>